<dbReference type="PANTHER" id="PTHR46754">
    <property type="entry name" value="MKI67 FHA DOMAIN-INTERACTING NUCLEOLAR PHOSPHOPROTEIN"/>
    <property type="match status" value="1"/>
</dbReference>
<dbReference type="VEuPathDB" id="TriTrypDB:TRSC58_03467"/>
<evidence type="ECO:0000313" key="7">
    <source>
        <dbReference type="EMBL" id="RNF04603.1"/>
    </source>
</evidence>
<name>A0A3R7KMG8_TRYRA</name>
<feature type="compositionally biased region" description="Basic and acidic residues" evidence="5">
    <location>
        <begin position="338"/>
        <end position="351"/>
    </location>
</feature>
<dbReference type="InterPro" id="IPR000504">
    <property type="entry name" value="RRM_dom"/>
</dbReference>
<feature type="compositionally biased region" description="Acidic residues" evidence="5">
    <location>
        <begin position="96"/>
        <end position="119"/>
    </location>
</feature>
<sequence length="422" mass="45423">MMGPKSKTATRKAVAATSSARKAFKEAAADAAKTAVETVTVHAGGKTPRRGVTFSGAEAVKKTASGASGSATAAAAAAKRAVVGGIVAAKKRQRGEEDDTAAYSDPDNEAEAEESEAESVDSGSSNEANLSELADSDNTSEASAEEDWENPFEKSKREGTRLTYEALRLRFLPPEFQEPQLFKFLSQFGAKVLNCFCVRSRRTHQSKGIAYVQFDSPAVLPTVVEECHGMSLGGRAVQAHSVTLHRAMPSKEKVARRRRLAYAHKTKGASLRTHDLRQKNPVAALVKYSRVEKANNEHLQRLGIDYAYHGFEEQLEKVPSDLIIRKRRRPAKEPQGPHSDDNKNDKGKSKNVESTVVSSPLSSVTTAIHTRGQKRTKKSVSDNNTAVPSPGPVLAAAQTRQHAKKSATPATKKRRVGAAASA</sequence>
<feature type="region of interest" description="Disordered" evidence="5">
    <location>
        <begin position="322"/>
        <end position="422"/>
    </location>
</feature>
<keyword evidence="3" id="KW-0539">Nucleus</keyword>
<reference evidence="7 8" key="1">
    <citation type="journal article" date="2018" name="BMC Genomics">
        <title>Genomic comparison of Trypanosoma conorhini and Trypanosoma rangeli to Trypanosoma cruzi strains of high and low virulence.</title>
        <authorList>
            <person name="Bradwell K.R."/>
            <person name="Koparde V.N."/>
            <person name="Matveyev A.V."/>
            <person name="Serrano M.G."/>
            <person name="Alves J.M."/>
            <person name="Parikh H."/>
            <person name="Huang B."/>
            <person name="Lee V."/>
            <person name="Espinosa-Alvarez O."/>
            <person name="Ortiz P.A."/>
            <person name="Costa-Martins A.G."/>
            <person name="Teixeira M.M."/>
            <person name="Buck G.A."/>
        </authorList>
    </citation>
    <scope>NUCLEOTIDE SEQUENCE [LARGE SCALE GENOMIC DNA]</scope>
    <source>
        <strain evidence="7 8">AM80</strain>
    </source>
</reference>
<gene>
    <name evidence="7" type="ORF">TraAM80_05005</name>
</gene>
<dbReference type="OrthoDB" id="21467at2759"/>
<evidence type="ECO:0000313" key="8">
    <source>
        <dbReference type="Proteomes" id="UP000283634"/>
    </source>
</evidence>
<feature type="compositionally biased region" description="Low complexity" evidence="5">
    <location>
        <begin position="354"/>
        <end position="366"/>
    </location>
</feature>
<evidence type="ECO:0000256" key="1">
    <source>
        <dbReference type="ARBA" id="ARBA00004604"/>
    </source>
</evidence>
<comment type="subcellular location">
    <subcellularLocation>
        <location evidence="1">Nucleus</location>
        <location evidence="1">Nucleolus</location>
    </subcellularLocation>
</comment>
<dbReference type="Pfam" id="PF00076">
    <property type="entry name" value="RRM_1"/>
    <property type="match status" value="1"/>
</dbReference>
<dbReference type="GeneID" id="40328938"/>
<feature type="compositionally biased region" description="Basic residues" evidence="5">
    <location>
        <begin position="401"/>
        <end position="416"/>
    </location>
</feature>
<evidence type="ECO:0000256" key="5">
    <source>
        <dbReference type="SAM" id="MobiDB-lite"/>
    </source>
</evidence>
<comment type="caution">
    <text evidence="7">The sequence shown here is derived from an EMBL/GenBank/DDBJ whole genome shotgun (WGS) entry which is preliminary data.</text>
</comment>
<evidence type="ECO:0000259" key="6">
    <source>
        <dbReference type="PROSITE" id="PS50102"/>
    </source>
</evidence>
<dbReference type="GO" id="GO:0003723">
    <property type="term" value="F:RNA binding"/>
    <property type="evidence" value="ECO:0007669"/>
    <property type="project" value="UniProtKB-UniRule"/>
</dbReference>
<dbReference type="EMBL" id="MKGL01000158">
    <property type="protein sequence ID" value="RNF04603.1"/>
    <property type="molecule type" value="Genomic_DNA"/>
</dbReference>
<feature type="domain" description="RRM" evidence="6">
    <location>
        <begin position="165"/>
        <end position="249"/>
    </location>
</feature>
<feature type="region of interest" description="Disordered" evidence="5">
    <location>
        <begin position="91"/>
        <end position="157"/>
    </location>
</feature>
<dbReference type="Gene3D" id="3.30.70.330">
    <property type="match status" value="1"/>
</dbReference>
<protein>
    <submittedName>
        <fullName evidence="7">RNA-binding protein</fullName>
    </submittedName>
</protein>
<evidence type="ECO:0000256" key="2">
    <source>
        <dbReference type="ARBA" id="ARBA00022884"/>
    </source>
</evidence>
<dbReference type="AlphaFoldDB" id="A0A3R7KMG8"/>
<dbReference type="InterPro" id="IPR035979">
    <property type="entry name" value="RBD_domain_sf"/>
</dbReference>
<dbReference type="GO" id="GO:0005730">
    <property type="term" value="C:nucleolus"/>
    <property type="evidence" value="ECO:0007669"/>
    <property type="project" value="UniProtKB-SubCell"/>
</dbReference>
<proteinExistence type="predicted"/>
<organism evidence="7 8">
    <name type="scientific">Trypanosoma rangeli</name>
    <dbReference type="NCBI Taxonomy" id="5698"/>
    <lineage>
        <taxon>Eukaryota</taxon>
        <taxon>Discoba</taxon>
        <taxon>Euglenozoa</taxon>
        <taxon>Kinetoplastea</taxon>
        <taxon>Metakinetoplastina</taxon>
        <taxon>Trypanosomatida</taxon>
        <taxon>Trypanosomatidae</taxon>
        <taxon>Trypanosoma</taxon>
        <taxon>Herpetosoma</taxon>
    </lineage>
</organism>
<dbReference type="PROSITE" id="PS50102">
    <property type="entry name" value="RRM"/>
    <property type="match status" value="1"/>
</dbReference>
<dbReference type="Proteomes" id="UP000283634">
    <property type="component" value="Unassembled WGS sequence"/>
</dbReference>
<dbReference type="OMA" id="MPSRQMV"/>
<keyword evidence="8" id="KW-1185">Reference proteome</keyword>
<keyword evidence="2 4" id="KW-0694">RNA-binding</keyword>
<dbReference type="RefSeq" id="XP_029238193.1">
    <property type="nucleotide sequence ID" value="XM_029381902.1"/>
</dbReference>
<dbReference type="SUPFAM" id="SSF54928">
    <property type="entry name" value="RNA-binding domain, RBD"/>
    <property type="match status" value="1"/>
</dbReference>
<evidence type="ECO:0000256" key="3">
    <source>
        <dbReference type="ARBA" id="ARBA00023242"/>
    </source>
</evidence>
<evidence type="ECO:0000256" key="4">
    <source>
        <dbReference type="PROSITE-ProRule" id="PRU00176"/>
    </source>
</evidence>
<dbReference type="InterPro" id="IPR012677">
    <property type="entry name" value="Nucleotide-bd_a/b_plait_sf"/>
</dbReference>
<dbReference type="SMART" id="SM00360">
    <property type="entry name" value="RRM"/>
    <property type="match status" value="1"/>
</dbReference>
<accession>A0A3R7KMG8</accession>